<evidence type="ECO:0000256" key="5">
    <source>
        <dbReference type="PROSITE-ProRule" id="PRU00221"/>
    </source>
</evidence>
<dbReference type="PANTHER" id="PTHR22838:SF0">
    <property type="entry name" value="WD REPEAT-CONTAINING PROTEIN 26"/>
    <property type="match status" value="1"/>
</dbReference>
<dbReference type="PANTHER" id="PTHR22838">
    <property type="entry name" value="WD REPEAT PROTEIN 26-RELATED"/>
    <property type="match status" value="1"/>
</dbReference>
<dbReference type="InterPro" id="IPR019775">
    <property type="entry name" value="WD40_repeat_CS"/>
</dbReference>
<dbReference type="PROSITE" id="PS50082">
    <property type="entry name" value="WD_REPEATS_2"/>
    <property type="match status" value="2"/>
</dbReference>
<evidence type="ECO:0000256" key="6">
    <source>
        <dbReference type="SAM" id="MobiDB-lite"/>
    </source>
</evidence>
<evidence type="ECO:0000256" key="3">
    <source>
        <dbReference type="ARBA" id="ARBA00022574"/>
    </source>
</evidence>
<dbReference type="SMART" id="SM00320">
    <property type="entry name" value="WD40"/>
    <property type="match status" value="5"/>
</dbReference>
<protein>
    <submittedName>
        <fullName evidence="8">WD repeat-containing protein 26-like</fullName>
    </submittedName>
</protein>
<feature type="repeat" description="WD" evidence="5">
    <location>
        <begin position="271"/>
        <end position="305"/>
    </location>
</feature>
<dbReference type="PROSITE" id="PS00678">
    <property type="entry name" value="WD_REPEATS_1"/>
    <property type="match status" value="1"/>
</dbReference>
<reference evidence="8" key="1">
    <citation type="journal article" date="2018" name="Biosci. Biotechnol. Biochem.">
        <title>Polysaccharide hydrolase of the hadal zone amphipods Hirondellea gigas.</title>
        <authorList>
            <person name="Kobayashi H."/>
            <person name="Nagahama T."/>
            <person name="Arai W."/>
            <person name="Sasagawa Y."/>
            <person name="Umeda M."/>
            <person name="Hayashi T."/>
            <person name="Nikaido I."/>
            <person name="Watanabe H."/>
            <person name="Oguri K."/>
            <person name="Kitazato H."/>
            <person name="Fujioka K."/>
            <person name="Kido Y."/>
            <person name="Takami H."/>
        </authorList>
    </citation>
    <scope>NUCLEOTIDE SEQUENCE</scope>
    <source>
        <tissue evidence="8">Whole body</tissue>
    </source>
</reference>
<evidence type="ECO:0000256" key="2">
    <source>
        <dbReference type="ARBA" id="ARBA00022490"/>
    </source>
</evidence>
<dbReference type="InterPro" id="IPR006594">
    <property type="entry name" value="LisH"/>
</dbReference>
<keyword evidence="3 5" id="KW-0853">WD repeat</keyword>
<dbReference type="InterPro" id="IPR036322">
    <property type="entry name" value="WD40_repeat_dom_sf"/>
</dbReference>
<name>A0A2P2I119_9CRUS</name>
<keyword evidence="4" id="KW-0677">Repeat</keyword>
<feature type="domain" description="CTLH" evidence="7">
    <location>
        <begin position="76"/>
        <end position="135"/>
    </location>
</feature>
<dbReference type="GO" id="GO:0005737">
    <property type="term" value="C:cytoplasm"/>
    <property type="evidence" value="ECO:0007669"/>
    <property type="project" value="UniProtKB-SubCell"/>
</dbReference>
<sequence>MQHQQEMVSNGAAPQTNGKTEVAPAINGVSEDIKKPSVKLDPINTEMVRLIGQHLTNLGFKSTVQQLMSESGCRLDHPEAGRVRKCVLMGDWKGATEALQHLEPLLDCPSHLTEMRFLILEQKYMELIECGDDIGALSCLRGEISPLEHNISKVHRLSSLIFYNNSTDLRKATNWAGSGLESRCALMDKISKYFPSTVMLPPRRLEKLVIQALQQQIVHCNFHNTTSVLKLNPGDNYDKVSMLDAIGSSGTLLTDHVCSKDNFPSNCVHTLTDHTDEVLTAAFSPNGLLLATAGKDSAIIIWEIDQPNFGVSRRHYLDVGNSCVVCLSWSHDSTKLISCMAEEATELIVWDIEEGKEICKVTESNNDSLTSACWYKDDERFVCGGLRGQFFLCNLEGTIIERWEGVRVQSMNIHSDGKTVLASDTHRRIRAYQLEDKQDYSILQEDHGIMSFTLDESGRFGLLNVTTQGVHLWDLKDRQLVRKFRGTTQGHCTIHSCFGGLNQDFVASGSEDSKVYVWHRGREQPVAVLNGHQRTVNCVAWNPTLPTMLVSVSDDRTVRIWGPIDAVSRKHQGEPQATSETSEGEDDAYDIPLHSALASNGQLPHNLMSSLDISEH</sequence>
<dbReference type="PROSITE" id="PS50294">
    <property type="entry name" value="WD_REPEATS_REGION"/>
    <property type="match status" value="2"/>
</dbReference>
<evidence type="ECO:0000256" key="1">
    <source>
        <dbReference type="ARBA" id="ARBA00004496"/>
    </source>
</evidence>
<dbReference type="PROSITE" id="PS50897">
    <property type="entry name" value="CTLH"/>
    <property type="match status" value="1"/>
</dbReference>
<dbReference type="InterPro" id="IPR006595">
    <property type="entry name" value="CTLH_C"/>
</dbReference>
<feature type="repeat" description="WD" evidence="5">
    <location>
        <begin position="529"/>
        <end position="561"/>
    </location>
</feature>
<dbReference type="Pfam" id="PF00400">
    <property type="entry name" value="WD40"/>
    <property type="match status" value="3"/>
</dbReference>
<dbReference type="GO" id="GO:0043161">
    <property type="term" value="P:proteasome-mediated ubiquitin-dependent protein catabolic process"/>
    <property type="evidence" value="ECO:0007669"/>
    <property type="project" value="TreeGrafter"/>
</dbReference>
<organism evidence="8">
    <name type="scientific">Hirondellea gigas</name>
    <dbReference type="NCBI Taxonomy" id="1518452"/>
    <lineage>
        <taxon>Eukaryota</taxon>
        <taxon>Metazoa</taxon>
        <taxon>Ecdysozoa</taxon>
        <taxon>Arthropoda</taxon>
        <taxon>Crustacea</taxon>
        <taxon>Multicrustacea</taxon>
        <taxon>Malacostraca</taxon>
        <taxon>Eumalacostraca</taxon>
        <taxon>Peracarida</taxon>
        <taxon>Amphipoda</taxon>
        <taxon>Amphilochidea</taxon>
        <taxon>Lysianassida</taxon>
        <taxon>Lysianassidira</taxon>
        <taxon>Lysianassoidea</taxon>
        <taxon>Lysianassidae</taxon>
        <taxon>Hirondellea</taxon>
    </lineage>
</organism>
<keyword evidence="2" id="KW-0963">Cytoplasm</keyword>
<dbReference type="InterPro" id="IPR051350">
    <property type="entry name" value="WD_repeat-ST_regulator"/>
</dbReference>
<dbReference type="PROSITE" id="PS50896">
    <property type="entry name" value="LISH"/>
    <property type="match status" value="1"/>
</dbReference>
<dbReference type="AlphaFoldDB" id="A0A2P2I119"/>
<dbReference type="GO" id="GO:0034657">
    <property type="term" value="C:GID complex"/>
    <property type="evidence" value="ECO:0007669"/>
    <property type="project" value="TreeGrafter"/>
</dbReference>
<feature type="region of interest" description="Disordered" evidence="6">
    <location>
        <begin position="1"/>
        <end position="28"/>
    </location>
</feature>
<comment type="subcellular location">
    <subcellularLocation>
        <location evidence="1">Cytoplasm</location>
    </subcellularLocation>
</comment>
<dbReference type="EMBL" id="IACF01002044">
    <property type="protein sequence ID" value="LAB67714.1"/>
    <property type="molecule type" value="mRNA"/>
</dbReference>
<evidence type="ECO:0000313" key="8">
    <source>
        <dbReference type="EMBL" id="LAB67714.1"/>
    </source>
</evidence>
<accession>A0A2P2I119</accession>
<dbReference type="InterPro" id="IPR001680">
    <property type="entry name" value="WD40_rpt"/>
</dbReference>
<feature type="compositionally biased region" description="Polar residues" evidence="6">
    <location>
        <begin position="1"/>
        <end position="19"/>
    </location>
</feature>
<feature type="region of interest" description="Disordered" evidence="6">
    <location>
        <begin position="566"/>
        <end position="587"/>
    </location>
</feature>
<dbReference type="FunFam" id="2.130.10.10:FF:000087">
    <property type="entry name" value="WD repeat-containing protein 26 homolog"/>
    <property type="match status" value="1"/>
</dbReference>
<dbReference type="Gene3D" id="2.130.10.10">
    <property type="entry name" value="YVTN repeat-like/Quinoprotein amine dehydrogenase"/>
    <property type="match status" value="1"/>
</dbReference>
<dbReference type="SUPFAM" id="SSF50978">
    <property type="entry name" value="WD40 repeat-like"/>
    <property type="match status" value="1"/>
</dbReference>
<dbReference type="InterPro" id="IPR015943">
    <property type="entry name" value="WD40/YVTN_repeat-like_dom_sf"/>
</dbReference>
<evidence type="ECO:0000259" key="7">
    <source>
        <dbReference type="PROSITE" id="PS50897"/>
    </source>
</evidence>
<evidence type="ECO:0000256" key="4">
    <source>
        <dbReference type="ARBA" id="ARBA00022737"/>
    </source>
</evidence>
<dbReference type="Pfam" id="PF23627">
    <property type="entry name" value="LisH_WDR26"/>
    <property type="match status" value="1"/>
</dbReference>
<proteinExistence type="evidence at transcript level"/>